<name>A9NQM5_PICSI</name>
<organism evidence="1">
    <name type="scientific">Picea sitchensis</name>
    <name type="common">Sitka spruce</name>
    <name type="synonym">Pinus sitchensis</name>
    <dbReference type="NCBI Taxonomy" id="3332"/>
    <lineage>
        <taxon>Eukaryota</taxon>
        <taxon>Viridiplantae</taxon>
        <taxon>Streptophyta</taxon>
        <taxon>Embryophyta</taxon>
        <taxon>Tracheophyta</taxon>
        <taxon>Spermatophyta</taxon>
        <taxon>Pinopsida</taxon>
        <taxon>Pinidae</taxon>
        <taxon>Conifers I</taxon>
        <taxon>Pinales</taxon>
        <taxon>Pinaceae</taxon>
        <taxon>Picea</taxon>
    </lineage>
</organism>
<evidence type="ECO:0000313" key="1">
    <source>
        <dbReference type="EMBL" id="ABK22936.1"/>
    </source>
</evidence>
<dbReference type="AlphaFoldDB" id="A9NQM5"/>
<accession>A9NQM5</accession>
<protein>
    <submittedName>
        <fullName evidence="1">Uncharacterized protein</fullName>
    </submittedName>
</protein>
<proteinExistence type="evidence at transcript level"/>
<reference evidence="1" key="1">
    <citation type="journal article" date="2008" name="BMC Genomics">
        <title>A conifer genomics resource of 200,000 spruce (Picea spp.) ESTs and 6,464 high-quality, sequence-finished full-length cDNAs for Sitka spruce (Picea sitchensis).</title>
        <authorList>
            <person name="Ralph S.G."/>
            <person name="Chun H.J."/>
            <person name="Kolosova N."/>
            <person name="Cooper D."/>
            <person name="Oddy C."/>
            <person name="Ritland C.E."/>
            <person name="Kirkpatrick R."/>
            <person name="Moore R."/>
            <person name="Barber S."/>
            <person name="Holt R.A."/>
            <person name="Jones S.J."/>
            <person name="Marra M.A."/>
            <person name="Douglas C.J."/>
            <person name="Ritland K."/>
            <person name="Bohlmann J."/>
        </authorList>
    </citation>
    <scope>NUCLEOTIDE SEQUENCE</scope>
    <source>
        <tissue evidence="1">Green portion of the leader tissue</tissue>
    </source>
</reference>
<sequence length="43" mass="4629">MLEYSFLCVGPSYLSIFSKPGAYICSGHSSLARGPQYTLGTLI</sequence>
<dbReference type="EMBL" id="EF083595">
    <property type="protein sequence ID" value="ABK22936.1"/>
    <property type="molecule type" value="mRNA"/>
</dbReference>